<evidence type="ECO:0000313" key="2">
    <source>
        <dbReference type="EMBL" id="KAK1655990.1"/>
    </source>
</evidence>
<sequence>MAEENHRWMIETGRLSDFRLICQGKEIHVHKTMLASHSKYFETLFNSGFKENMDGVAFFQDIEPELMRHLLDYFYKGTTEWNAPKADLELHVRLWILADRLEALTVMLTIEKRMMDALSSYQSKPQAIDLIDLVFAHQACARSAMGYIFSEAAWVVYLDTKRPDSATRVARAFGRHHYLANMMVWWSARCIISSNKHDKAVLSTRSVLARDTAIKDHLTKTS</sequence>
<dbReference type="Pfam" id="PF00651">
    <property type="entry name" value="BTB"/>
    <property type="match status" value="1"/>
</dbReference>
<proteinExistence type="predicted"/>
<dbReference type="SMART" id="SM00225">
    <property type="entry name" value="BTB"/>
    <property type="match status" value="1"/>
</dbReference>
<dbReference type="GeneID" id="85476720"/>
<name>A0AAJ0A7J3_9PEZI</name>
<dbReference type="AlphaFoldDB" id="A0AAJ0A7J3"/>
<dbReference type="PANTHER" id="PTHR24413">
    <property type="entry name" value="SPECKLE-TYPE POZ PROTEIN"/>
    <property type="match status" value="1"/>
</dbReference>
<feature type="domain" description="BTB" evidence="1">
    <location>
        <begin position="16"/>
        <end position="83"/>
    </location>
</feature>
<dbReference type="RefSeq" id="XP_060452034.1">
    <property type="nucleotide sequence ID" value="XM_060591858.1"/>
</dbReference>
<dbReference type="EMBL" id="JAHMHQ010000001">
    <property type="protein sequence ID" value="KAK1655990.1"/>
    <property type="molecule type" value="Genomic_DNA"/>
</dbReference>
<dbReference type="Gene3D" id="3.30.710.10">
    <property type="entry name" value="Potassium Channel Kv1.1, Chain A"/>
    <property type="match status" value="1"/>
</dbReference>
<keyword evidence="3" id="KW-1185">Reference proteome</keyword>
<reference evidence="2" key="1">
    <citation type="submission" date="2021-06" db="EMBL/GenBank/DDBJ databases">
        <title>Comparative genomics, transcriptomics and evolutionary studies reveal genomic signatures of adaptation to plant cell wall in hemibiotrophic fungi.</title>
        <authorList>
            <consortium name="DOE Joint Genome Institute"/>
            <person name="Baroncelli R."/>
            <person name="Diaz J.F."/>
            <person name="Benocci T."/>
            <person name="Peng M."/>
            <person name="Battaglia E."/>
            <person name="Haridas S."/>
            <person name="Andreopoulos W."/>
            <person name="Labutti K."/>
            <person name="Pangilinan J."/>
            <person name="Floch G.L."/>
            <person name="Makela M.R."/>
            <person name="Henrissat B."/>
            <person name="Grigoriev I.V."/>
            <person name="Crouch J.A."/>
            <person name="De Vries R.P."/>
            <person name="Sukno S.A."/>
            <person name="Thon M.R."/>
        </authorList>
    </citation>
    <scope>NUCLEOTIDE SEQUENCE</scope>
    <source>
        <strain evidence="2">CBS 102054</strain>
    </source>
</reference>
<gene>
    <name evidence="2" type="ORF">BDP81DRAFT_444614</name>
</gene>
<dbReference type="InterPro" id="IPR011333">
    <property type="entry name" value="SKP1/BTB/POZ_sf"/>
</dbReference>
<dbReference type="SUPFAM" id="SSF54695">
    <property type="entry name" value="POZ domain"/>
    <property type="match status" value="1"/>
</dbReference>
<evidence type="ECO:0000259" key="1">
    <source>
        <dbReference type="PROSITE" id="PS50097"/>
    </source>
</evidence>
<evidence type="ECO:0000313" key="3">
    <source>
        <dbReference type="Proteomes" id="UP001243989"/>
    </source>
</evidence>
<dbReference type="PROSITE" id="PS50097">
    <property type="entry name" value="BTB"/>
    <property type="match status" value="1"/>
</dbReference>
<comment type="caution">
    <text evidence="2">The sequence shown here is derived from an EMBL/GenBank/DDBJ whole genome shotgun (WGS) entry which is preliminary data.</text>
</comment>
<dbReference type="InterPro" id="IPR000210">
    <property type="entry name" value="BTB/POZ_dom"/>
</dbReference>
<dbReference type="CDD" id="cd18186">
    <property type="entry name" value="BTB_POZ_ZBTB_KLHL-like"/>
    <property type="match status" value="1"/>
</dbReference>
<accession>A0AAJ0A7J3</accession>
<protein>
    <submittedName>
        <fullName evidence="2">BTB/POZ protein</fullName>
    </submittedName>
</protein>
<dbReference type="Proteomes" id="UP001243989">
    <property type="component" value="Unassembled WGS sequence"/>
</dbReference>
<organism evidence="2 3">
    <name type="scientific">Colletotrichum phormii</name>
    <dbReference type="NCBI Taxonomy" id="359342"/>
    <lineage>
        <taxon>Eukaryota</taxon>
        <taxon>Fungi</taxon>
        <taxon>Dikarya</taxon>
        <taxon>Ascomycota</taxon>
        <taxon>Pezizomycotina</taxon>
        <taxon>Sordariomycetes</taxon>
        <taxon>Hypocreomycetidae</taxon>
        <taxon>Glomerellales</taxon>
        <taxon>Glomerellaceae</taxon>
        <taxon>Colletotrichum</taxon>
        <taxon>Colletotrichum acutatum species complex</taxon>
    </lineage>
</organism>